<keyword evidence="3" id="KW-1185">Reference proteome</keyword>
<keyword evidence="2" id="KW-0560">Oxidoreductase</keyword>
<gene>
    <name evidence="2" type="ORF">IC229_07270</name>
</gene>
<dbReference type="InterPro" id="IPR028973">
    <property type="entry name" value="PhnB-like"/>
</dbReference>
<dbReference type="EMBL" id="JACWZY010000004">
    <property type="protein sequence ID" value="MBD2700428.1"/>
    <property type="molecule type" value="Genomic_DNA"/>
</dbReference>
<dbReference type="PANTHER" id="PTHR33990">
    <property type="entry name" value="PROTEIN YJDN-RELATED"/>
    <property type="match status" value="1"/>
</dbReference>
<dbReference type="Gene3D" id="3.10.180.10">
    <property type="entry name" value="2,3-Dihydroxybiphenyl 1,2-Dioxygenase, domain 1"/>
    <property type="match status" value="1"/>
</dbReference>
<sequence length="137" mass="15036">MTQINPYLNFNGNCREAMTFYQQCLGGKLSLQTVGHSAMAAQVLTEPKECILHASLTRGDLLLMASDMIGPSLVKGNSVTLTINFSSETEIKQTFANLANGGQVIEPLTDMSWGALFGTLTDKFGISWMFNYDKNQM</sequence>
<name>A0A926XYY1_9BACT</name>
<dbReference type="SUPFAM" id="SSF54593">
    <property type="entry name" value="Glyoxalase/Bleomycin resistance protein/Dihydroxybiphenyl dioxygenase"/>
    <property type="match status" value="1"/>
</dbReference>
<evidence type="ECO:0000313" key="2">
    <source>
        <dbReference type="EMBL" id="MBD2700428.1"/>
    </source>
</evidence>
<dbReference type="RefSeq" id="WP_190886284.1">
    <property type="nucleotide sequence ID" value="NZ_JACWZY010000004.1"/>
</dbReference>
<dbReference type="GO" id="GO:0051213">
    <property type="term" value="F:dioxygenase activity"/>
    <property type="evidence" value="ECO:0007669"/>
    <property type="project" value="UniProtKB-KW"/>
</dbReference>
<dbReference type="Pfam" id="PF06983">
    <property type="entry name" value="3-dmu-9_3-mt"/>
    <property type="match status" value="1"/>
</dbReference>
<evidence type="ECO:0000313" key="3">
    <source>
        <dbReference type="Proteomes" id="UP000598820"/>
    </source>
</evidence>
<protein>
    <submittedName>
        <fullName evidence="2">Glyoxalase/bleomycin resistance/extradiol dioxygenase family protein</fullName>
    </submittedName>
</protein>
<comment type="caution">
    <text evidence="2">The sequence shown here is derived from an EMBL/GenBank/DDBJ whole genome shotgun (WGS) entry which is preliminary data.</text>
</comment>
<reference evidence="2" key="1">
    <citation type="submission" date="2020-09" db="EMBL/GenBank/DDBJ databases">
        <authorList>
            <person name="Kim M.K."/>
        </authorList>
    </citation>
    <scope>NUCLEOTIDE SEQUENCE</scope>
    <source>
        <strain evidence="2">BT702</strain>
    </source>
</reference>
<evidence type="ECO:0000259" key="1">
    <source>
        <dbReference type="Pfam" id="PF06983"/>
    </source>
</evidence>
<keyword evidence="2" id="KW-0223">Dioxygenase</keyword>
<dbReference type="Proteomes" id="UP000598820">
    <property type="component" value="Unassembled WGS sequence"/>
</dbReference>
<proteinExistence type="predicted"/>
<organism evidence="2 3">
    <name type="scientific">Spirosoma profusum</name>
    <dbReference type="NCBI Taxonomy" id="2771354"/>
    <lineage>
        <taxon>Bacteria</taxon>
        <taxon>Pseudomonadati</taxon>
        <taxon>Bacteroidota</taxon>
        <taxon>Cytophagia</taxon>
        <taxon>Cytophagales</taxon>
        <taxon>Cytophagaceae</taxon>
        <taxon>Spirosoma</taxon>
    </lineage>
</organism>
<dbReference type="CDD" id="cd06588">
    <property type="entry name" value="PhnB_like"/>
    <property type="match status" value="1"/>
</dbReference>
<feature type="domain" description="PhnB-like" evidence="1">
    <location>
        <begin position="3"/>
        <end position="128"/>
    </location>
</feature>
<accession>A0A926XYY1</accession>
<dbReference type="PANTHER" id="PTHR33990:SF1">
    <property type="entry name" value="PROTEIN YJDN"/>
    <property type="match status" value="1"/>
</dbReference>
<dbReference type="AlphaFoldDB" id="A0A926XYY1"/>
<dbReference type="InterPro" id="IPR029068">
    <property type="entry name" value="Glyas_Bleomycin-R_OHBP_Dase"/>
</dbReference>